<dbReference type="EMBL" id="RCML01000090">
    <property type="protein sequence ID" value="KAG2992182.1"/>
    <property type="molecule type" value="Genomic_DNA"/>
</dbReference>
<reference evidence="3" key="1">
    <citation type="submission" date="2018-10" db="EMBL/GenBank/DDBJ databases">
        <title>Effector identification in a new, highly contiguous assembly of the strawberry crown rot pathogen Phytophthora cactorum.</title>
        <authorList>
            <person name="Armitage A.D."/>
            <person name="Nellist C.F."/>
            <person name="Bates H."/>
            <person name="Vickerstaff R.J."/>
            <person name="Harrison R.J."/>
        </authorList>
    </citation>
    <scope>NUCLEOTIDE SEQUENCE</scope>
    <source>
        <strain evidence="1">15-7</strain>
        <strain evidence="2">4032</strain>
        <strain evidence="3">4040</strain>
        <strain evidence="4">P415</strain>
        <strain evidence="5">P421</strain>
    </source>
</reference>
<protein>
    <submittedName>
        <fullName evidence="3">Uncharacterized protein</fullName>
    </submittedName>
</protein>
<dbReference type="Proteomes" id="UP000736787">
    <property type="component" value="Unassembled WGS sequence"/>
</dbReference>
<dbReference type="EMBL" id="RCMK01000088">
    <property type="protein sequence ID" value="KAG2949551.1"/>
    <property type="molecule type" value="Genomic_DNA"/>
</dbReference>
<sequence>MEWGTAAPTIMLDDGSEEEYYFTYMKNGDFKDTTRACQGSHGSSIVGKGANKERYSETWGKLLMDDYFVECPVYDDGYARRRFLMRRSPVETITIALVDDEDCD</sequence>
<dbReference type="Proteomes" id="UP000774804">
    <property type="component" value="Unassembled WGS sequence"/>
</dbReference>
<dbReference type="Proteomes" id="UP000760860">
    <property type="component" value="Unassembled WGS sequence"/>
</dbReference>
<dbReference type="EMBL" id="RCMG01000097">
    <property type="protein sequence ID" value="KAG2863752.1"/>
    <property type="molecule type" value="Genomic_DNA"/>
</dbReference>
<dbReference type="AlphaFoldDB" id="A0A8T1EAW7"/>
<dbReference type="VEuPathDB" id="FungiDB:PC110_g4505"/>
<evidence type="ECO:0000313" key="5">
    <source>
        <dbReference type="EMBL" id="KAG3225884.1"/>
    </source>
</evidence>
<evidence type="ECO:0000313" key="3">
    <source>
        <dbReference type="EMBL" id="KAG2949551.1"/>
    </source>
</evidence>
<evidence type="ECO:0000313" key="1">
    <source>
        <dbReference type="EMBL" id="KAG2863752.1"/>
    </source>
</evidence>
<dbReference type="EMBL" id="RCMI01000175">
    <property type="protein sequence ID" value="KAG2927987.1"/>
    <property type="molecule type" value="Genomic_DNA"/>
</dbReference>
<evidence type="ECO:0000313" key="6">
    <source>
        <dbReference type="Proteomes" id="UP000736787"/>
    </source>
</evidence>
<evidence type="ECO:0000313" key="2">
    <source>
        <dbReference type="EMBL" id="KAG2927987.1"/>
    </source>
</evidence>
<gene>
    <name evidence="1" type="ORF">PC113_g5197</name>
    <name evidence="2" type="ORF">PC115_g7337</name>
    <name evidence="3" type="ORF">PC117_g5160</name>
    <name evidence="4" type="ORF">PC118_g4720</name>
    <name evidence="5" type="ORF">PC129_g3540</name>
</gene>
<dbReference type="EMBL" id="RCMV01000072">
    <property type="protein sequence ID" value="KAG3225884.1"/>
    <property type="molecule type" value="Genomic_DNA"/>
</dbReference>
<dbReference type="Proteomes" id="UP000735874">
    <property type="component" value="Unassembled WGS sequence"/>
</dbReference>
<proteinExistence type="predicted"/>
<comment type="caution">
    <text evidence="3">The sequence shown here is derived from an EMBL/GenBank/DDBJ whole genome shotgun (WGS) entry which is preliminary data.</text>
</comment>
<evidence type="ECO:0000313" key="4">
    <source>
        <dbReference type="EMBL" id="KAG2992182.1"/>
    </source>
</evidence>
<name>A0A8T1EAW7_9STRA</name>
<dbReference type="Proteomes" id="UP000697107">
    <property type="component" value="Unassembled WGS sequence"/>
</dbReference>
<accession>A0A8T1EAW7</accession>
<organism evidence="3 6">
    <name type="scientific">Phytophthora cactorum</name>
    <dbReference type="NCBI Taxonomy" id="29920"/>
    <lineage>
        <taxon>Eukaryota</taxon>
        <taxon>Sar</taxon>
        <taxon>Stramenopiles</taxon>
        <taxon>Oomycota</taxon>
        <taxon>Peronosporomycetes</taxon>
        <taxon>Peronosporales</taxon>
        <taxon>Peronosporaceae</taxon>
        <taxon>Phytophthora</taxon>
    </lineage>
</organism>